<dbReference type="SMART" id="SM00507">
    <property type="entry name" value="HNHc"/>
    <property type="match status" value="1"/>
</dbReference>
<dbReference type="STRING" id="1338436.LK10_13435"/>
<accession>A0A0B2AK52</accession>
<evidence type="ECO:0000256" key="1">
    <source>
        <dbReference type="ARBA" id="ARBA00023450"/>
    </source>
</evidence>
<organism evidence="4 5">
    <name type="scientific">Sinomonas humi</name>
    <dbReference type="NCBI Taxonomy" id="1338436"/>
    <lineage>
        <taxon>Bacteria</taxon>
        <taxon>Bacillati</taxon>
        <taxon>Actinomycetota</taxon>
        <taxon>Actinomycetes</taxon>
        <taxon>Micrococcales</taxon>
        <taxon>Micrococcaceae</taxon>
        <taxon>Sinomonas</taxon>
    </lineage>
</organism>
<dbReference type="Proteomes" id="UP000030982">
    <property type="component" value="Unassembled WGS sequence"/>
</dbReference>
<dbReference type="GO" id="GO:0004519">
    <property type="term" value="F:endonuclease activity"/>
    <property type="evidence" value="ECO:0007669"/>
    <property type="project" value="InterPro"/>
</dbReference>
<comment type="caution">
    <text evidence="4">The sequence shown here is derived from an EMBL/GenBank/DDBJ whole genome shotgun (WGS) entry which is preliminary data.</text>
</comment>
<evidence type="ECO:0000259" key="3">
    <source>
        <dbReference type="SMART" id="SM00507"/>
    </source>
</evidence>
<gene>
    <name evidence="4" type="ORF">LK10_13435</name>
</gene>
<reference evidence="4 5" key="1">
    <citation type="submission" date="2014-09" db="EMBL/GenBank/DDBJ databases">
        <title>Genome sequence of Sinomonas sp. MUSC 117.</title>
        <authorList>
            <person name="Lee L.-H."/>
        </authorList>
    </citation>
    <scope>NUCLEOTIDE SEQUENCE [LARGE SCALE GENOMIC DNA]</scope>
    <source>
        <strain evidence="4 5">MUSC 117</strain>
    </source>
</reference>
<evidence type="ECO:0000256" key="2">
    <source>
        <dbReference type="SAM" id="MobiDB-lite"/>
    </source>
</evidence>
<name>A0A0B2AK52_9MICC</name>
<dbReference type="InterPro" id="IPR002711">
    <property type="entry name" value="HNH"/>
</dbReference>
<dbReference type="GO" id="GO:0008270">
    <property type="term" value="F:zinc ion binding"/>
    <property type="evidence" value="ECO:0007669"/>
    <property type="project" value="InterPro"/>
</dbReference>
<dbReference type="InterPro" id="IPR003870">
    <property type="entry name" value="DUF222"/>
</dbReference>
<feature type="region of interest" description="Disordered" evidence="2">
    <location>
        <begin position="509"/>
        <end position="569"/>
    </location>
</feature>
<proteinExistence type="inferred from homology"/>
<protein>
    <recommendedName>
        <fullName evidence="3">HNH nuclease domain-containing protein</fullName>
    </recommendedName>
</protein>
<feature type="region of interest" description="Disordered" evidence="2">
    <location>
        <begin position="1"/>
        <end position="65"/>
    </location>
</feature>
<feature type="region of interest" description="Disordered" evidence="2">
    <location>
        <begin position="321"/>
        <end position="340"/>
    </location>
</feature>
<dbReference type="GO" id="GO:0003676">
    <property type="term" value="F:nucleic acid binding"/>
    <property type="evidence" value="ECO:0007669"/>
    <property type="project" value="InterPro"/>
</dbReference>
<dbReference type="Gene3D" id="1.10.30.50">
    <property type="match status" value="1"/>
</dbReference>
<dbReference type="Pfam" id="PF02720">
    <property type="entry name" value="DUF222"/>
    <property type="match status" value="2"/>
</dbReference>
<dbReference type="EMBL" id="JTDL01000129">
    <property type="protein sequence ID" value="KHL02262.1"/>
    <property type="molecule type" value="Genomic_DNA"/>
</dbReference>
<evidence type="ECO:0000313" key="4">
    <source>
        <dbReference type="EMBL" id="KHL02262.1"/>
    </source>
</evidence>
<dbReference type="Pfam" id="PF01844">
    <property type="entry name" value="HNH"/>
    <property type="match status" value="1"/>
</dbReference>
<sequence>MGDGGKAPPSEASEANGGEKAADGGGQNRLPVPADGAELPESPGASDGVGLPENPGASDGGLVTTPAGLEHEARELFVGSLITTVRGLEFVEAQMHALRLKAVAALHAEMRRVAAGALEAGEAASITAAEIAAALNVSQRAGRVLVEEALVLTNPGLTPVLDAMEEGRIDRRRARSVMEYACVLPPGKDAEFCSAAVDIACPEDADRAPSPAALSRRLRRLAEDYHDEPLAARKERATAFRKVEIEPSKDGMCWITAHLPVEVGAAIDTHLEALARSLQGPGESRGISQLRADVFRDLLIDPGQFLADVACSADGRLRDAGGVGSGAKGEARGGVEGRAIGGARGGVEGRAIGGARGGVIGGAKGGLKGGVRTEVIVTVPARSLSGESETPGEILGYGPIDAPAARLLAAEAATWMTMYVDPESGAPLALGRKRYTPSLAIRRFLGARDRTCRFPGCDKPAPATEADHTEEWHNGGETDVANLALLCREHHWLKSSGFWKLRQVPGLKQVDSASAPPGGSSQSPTPGELPTPTELPTLTEGPPGGVLEWTSPTGRRYVTHPERDLPPPF</sequence>
<feature type="domain" description="HNH nuclease" evidence="3">
    <location>
        <begin position="440"/>
        <end position="492"/>
    </location>
</feature>
<comment type="similarity">
    <text evidence="1">Belongs to the Rv1128c/1148c/1588c/1702c/1945/3466 family.</text>
</comment>
<dbReference type="CDD" id="cd00085">
    <property type="entry name" value="HNHc"/>
    <property type="match status" value="1"/>
</dbReference>
<feature type="compositionally biased region" description="Basic and acidic residues" evidence="2">
    <location>
        <begin position="559"/>
        <end position="569"/>
    </location>
</feature>
<keyword evidence="5" id="KW-1185">Reference proteome</keyword>
<dbReference type="AlphaFoldDB" id="A0A0B2AK52"/>
<evidence type="ECO:0000313" key="5">
    <source>
        <dbReference type="Proteomes" id="UP000030982"/>
    </source>
</evidence>
<dbReference type="InterPro" id="IPR003615">
    <property type="entry name" value="HNH_nuc"/>
</dbReference>
<feature type="compositionally biased region" description="Low complexity" evidence="2">
    <location>
        <begin position="512"/>
        <end position="541"/>
    </location>
</feature>